<keyword evidence="4" id="KW-1185">Reference proteome</keyword>
<gene>
    <name evidence="2" type="ORF">LEP48_00190</name>
    <name evidence="3" type="ORF">LEP48_14780</name>
</gene>
<organism evidence="3 4">
    <name type="scientific">Isoptericola luteus</name>
    <dbReference type="NCBI Taxonomy" id="2879484"/>
    <lineage>
        <taxon>Bacteria</taxon>
        <taxon>Bacillati</taxon>
        <taxon>Actinomycetota</taxon>
        <taxon>Actinomycetes</taxon>
        <taxon>Micrococcales</taxon>
        <taxon>Promicromonosporaceae</taxon>
        <taxon>Isoptericola</taxon>
    </lineage>
</organism>
<dbReference type="EMBL" id="JAIXCQ010000001">
    <property type="protein sequence ID" value="MCA5891769.1"/>
    <property type="molecule type" value="Genomic_DNA"/>
</dbReference>
<evidence type="ECO:0000256" key="1">
    <source>
        <dbReference type="SAM" id="Phobius"/>
    </source>
</evidence>
<feature type="transmembrane region" description="Helical" evidence="1">
    <location>
        <begin position="31"/>
        <end position="52"/>
    </location>
</feature>
<reference evidence="3 4" key="1">
    <citation type="submission" date="2021-09" db="EMBL/GenBank/DDBJ databases">
        <title>Isoptericola luteus sp. nov., a novel bacterium isolated from Harbin, the capital city of Heilongjiang province.</title>
        <authorList>
            <person name="Li J."/>
        </authorList>
    </citation>
    <scope>NUCLEOTIDE SEQUENCE [LARGE SCALE GENOMIC DNA]</scope>
    <source>
        <strain evidence="3 4">NEAU-Y5</strain>
    </source>
</reference>
<feature type="transmembrane region" description="Helical" evidence="1">
    <location>
        <begin position="105"/>
        <end position="131"/>
    </location>
</feature>
<comment type="caution">
    <text evidence="3">The sequence shown here is derived from an EMBL/GenBank/DDBJ whole genome shotgun (WGS) entry which is preliminary data.</text>
</comment>
<name>A0ABS7ZHV4_9MICO</name>
<proteinExistence type="predicted"/>
<accession>A0ABS7ZHV4</accession>
<keyword evidence="1" id="KW-1133">Transmembrane helix</keyword>
<evidence type="ECO:0000313" key="4">
    <source>
        <dbReference type="Proteomes" id="UP001319870"/>
    </source>
</evidence>
<feature type="transmembrane region" description="Helical" evidence="1">
    <location>
        <begin position="64"/>
        <end position="84"/>
    </location>
</feature>
<dbReference type="EMBL" id="JAIXCQ010000011">
    <property type="protein sequence ID" value="MCA5894602.1"/>
    <property type="molecule type" value="Genomic_DNA"/>
</dbReference>
<protein>
    <recommendedName>
        <fullName evidence="5">ABC-2 type transport system permease protein</fullName>
    </recommendedName>
</protein>
<evidence type="ECO:0000313" key="2">
    <source>
        <dbReference type="EMBL" id="MCA5891769.1"/>
    </source>
</evidence>
<feature type="transmembrane region" description="Helical" evidence="1">
    <location>
        <begin position="179"/>
        <end position="197"/>
    </location>
</feature>
<feature type="transmembrane region" description="Helical" evidence="1">
    <location>
        <begin position="151"/>
        <end position="172"/>
    </location>
</feature>
<keyword evidence="1" id="KW-0472">Membrane</keyword>
<dbReference type="Proteomes" id="UP001319870">
    <property type="component" value="Unassembled WGS sequence"/>
</dbReference>
<evidence type="ECO:0008006" key="5">
    <source>
        <dbReference type="Google" id="ProtNLM"/>
    </source>
</evidence>
<keyword evidence="1" id="KW-0812">Transmembrane</keyword>
<evidence type="ECO:0000313" key="3">
    <source>
        <dbReference type="EMBL" id="MCA5894602.1"/>
    </source>
</evidence>
<feature type="transmembrane region" description="Helical" evidence="1">
    <location>
        <begin position="240"/>
        <end position="261"/>
    </location>
</feature>
<dbReference type="RefSeq" id="WP_225563500.1">
    <property type="nucleotide sequence ID" value="NZ_JAIXCQ010000001.1"/>
</dbReference>
<sequence length="267" mass="26034">MRRTVAGHAGVTVTRVVASEWTKLAGLRAPVWVVVATVAAAAALAAVLGMFLRPGDGGSGATLVVSGHLLVQLGPLVLGVLVGAGEYGAGTATTTFTAVPRRLPVLAAQVAVTAVVALGTAAAAVAAAAWATAGVRAGSGLALDLGDGETARVLAGYVLSLTGVALLGLGLGALLRRPAAAFGAAALLLVVVDHLLATNPGRVTDTVRALLPGAGSRLLLDDAGLASLDAASLGPDLGPWGGGVVLGLWVAGLLAAAALRLRRGDVV</sequence>